<protein>
    <submittedName>
        <fullName evidence="2">SHOCT domain-containing protein</fullName>
    </submittedName>
</protein>
<evidence type="ECO:0000313" key="2">
    <source>
        <dbReference type="EMBL" id="MFC7291689.1"/>
    </source>
</evidence>
<keyword evidence="3" id="KW-1185">Reference proteome</keyword>
<reference evidence="3" key="1">
    <citation type="journal article" date="2019" name="Int. J. Syst. Evol. Microbiol.">
        <title>The Global Catalogue of Microorganisms (GCM) 10K type strain sequencing project: providing services to taxonomists for standard genome sequencing and annotation.</title>
        <authorList>
            <consortium name="The Broad Institute Genomics Platform"/>
            <consortium name="The Broad Institute Genome Sequencing Center for Infectious Disease"/>
            <person name="Wu L."/>
            <person name="Ma J."/>
        </authorList>
    </citation>
    <scope>NUCLEOTIDE SEQUENCE [LARGE SCALE GENOMIC DNA]</scope>
    <source>
        <strain evidence="3">CCUG 51308</strain>
    </source>
</reference>
<sequence length="280" mass="29923">MRKLSPQGEQAVAEIAGRYGVSFDAIATMLNAVANGGGTMAQFSHSEFGGSGQWMQGGMTMVGDMFNHGLKAQVDNVCYELSGLLANSQPFAPVPVRPALANQQNRSFQSQSQGNGASFYMTQGGAWWPEELGQPSATGSQNDMQYAYFPNVRRLALNAYGSVGVYDTLDHNIGGFGQQQSGDSSITFSSQYGIVSLNSLPRVDNVKGNQPESTPMPAPAEPSAQNNAPIPQTPAPETVQVAPLEGDVFALLERLAKLRDANVISVEDFESKKKDLLARI</sequence>
<name>A0ABW2IKK1_9PROT</name>
<dbReference type="Proteomes" id="UP001596492">
    <property type="component" value="Unassembled WGS sequence"/>
</dbReference>
<evidence type="ECO:0000313" key="3">
    <source>
        <dbReference type="Proteomes" id="UP001596492"/>
    </source>
</evidence>
<feature type="region of interest" description="Disordered" evidence="1">
    <location>
        <begin position="203"/>
        <end position="235"/>
    </location>
</feature>
<accession>A0ABW2IKK1</accession>
<evidence type="ECO:0000256" key="1">
    <source>
        <dbReference type="SAM" id="MobiDB-lite"/>
    </source>
</evidence>
<proteinExistence type="predicted"/>
<organism evidence="2 3">
    <name type="scientific">Hirschia litorea</name>
    <dbReference type="NCBI Taxonomy" id="1199156"/>
    <lineage>
        <taxon>Bacteria</taxon>
        <taxon>Pseudomonadati</taxon>
        <taxon>Pseudomonadota</taxon>
        <taxon>Alphaproteobacteria</taxon>
        <taxon>Hyphomonadales</taxon>
        <taxon>Hyphomonadaceae</taxon>
        <taxon>Hirschia</taxon>
    </lineage>
</organism>
<dbReference type="EMBL" id="JBHTBR010000005">
    <property type="protein sequence ID" value="MFC7291689.1"/>
    <property type="molecule type" value="Genomic_DNA"/>
</dbReference>
<comment type="caution">
    <text evidence="2">The sequence shown here is derived from an EMBL/GenBank/DDBJ whole genome shotgun (WGS) entry which is preliminary data.</text>
</comment>
<gene>
    <name evidence="2" type="ORF">ACFQS8_08695</name>
</gene>
<dbReference type="RefSeq" id="WP_382166933.1">
    <property type="nucleotide sequence ID" value="NZ_JBHTBR010000005.1"/>
</dbReference>